<keyword evidence="2" id="KW-0808">Transferase</keyword>
<dbReference type="Pfam" id="PF08241">
    <property type="entry name" value="Methyltransf_11"/>
    <property type="match status" value="1"/>
</dbReference>
<evidence type="ECO:0000259" key="1">
    <source>
        <dbReference type="Pfam" id="PF08241"/>
    </source>
</evidence>
<dbReference type="SUPFAM" id="SSF53335">
    <property type="entry name" value="S-adenosyl-L-methionine-dependent methyltransferases"/>
    <property type="match status" value="1"/>
</dbReference>
<dbReference type="GO" id="GO:0032259">
    <property type="term" value="P:methylation"/>
    <property type="evidence" value="ECO:0007669"/>
    <property type="project" value="UniProtKB-KW"/>
</dbReference>
<evidence type="ECO:0000313" key="3">
    <source>
        <dbReference type="Proteomes" id="UP000306378"/>
    </source>
</evidence>
<dbReference type="PANTHER" id="PTHR43861:SF1">
    <property type="entry name" value="TRANS-ACONITATE 2-METHYLTRANSFERASE"/>
    <property type="match status" value="1"/>
</dbReference>
<dbReference type="InterPro" id="IPR029063">
    <property type="entry name" value="SAM-dependent_MTases_sf"/>
</dbReference>
<organism evidence="2 3">
    <name type="scientific">Nocardia cyriacigeorgica</name>
    <dbReference type="NCBI Taxonomy" id="135487"/>
    <lineage>
        <taxon>Bacteria</taxon>
        <taxon>Bacillati</taxon>
        <taxon>Actinomycetota</taxon>
        <taxon>Actinomycetes</taxon>
        <taxon>Mycobacteriales</taxon>
        <taxon>Nocardiaceae</taxon>
        <taxon>Nocardia</taxon>
    </lineage>
</organism>
<reference evidence="2 3" key="1">
    <citation type="submission" date="2019-05" db="EMBL/GenBank/DDBJ databases">
        <title>Genomes sequences of two Nocardia cyriacigeorgica environmental isolates, type strains Nocardia asteroides ATCC 19247 and Nocardia cyriacigeorgica DSM 44484.</title>
        <authorList>
            <person name="Vautrin F."/>
            <person name="Bergeron E."/>
            <person name="Dubost A."/>
            <person name="Abrouk D."/>
            <person name="Rodriguez Nava V."/>
            <person name="Pujic P."/>
        </authorList>
    </citation>
    <scope>NUCLEOTIDE SEQUENCE [LARGE SCALE GENOMIC DNA]</scope>
    <source>
        <strain evidence="2 3">EML 446</strain>
    </source>
</reference>
<dbReference type="Gene3D" id="3.40.50.150">
    <property type="entry name" value="Vaccinia Virus protein VP39"/>
    <property type="match status" value="1"/>
</dbReference>
<dbReference type="RefSeq" id="WP_138448539.1">
    <property type="nucleotide sequence ID" value="NZ_JADLPF010000003.1"/>
</dbReference>
<dbReference type="InterPro" id="IPR013216">
    <property type="entry name" value="Methyltransf_11"/>
</dbReference>
<dbReference type="Proteomes" id="UP000306378">
    <property type="component" value="Unassembled WGS sequence"/>
</dbReference>
<dbReference type="PANTHER" id="PTHR43861">
    <property type="entry name" value="TRANS-ACONITATE 2-METHYLTRANSFERASE-RELATED"/>
    <property type="match status" value="1"/>
</dbReference>
<evidence type="ECO:0000313" key="2">
    <source>
        <dbReference type="EMBL" id="TLF77690.1"/>
    </source>
</evidence>
<feature type="domain" description="Methyltransferase type 11" evidence="1">
    <location>
        <begin position="51"/>
        <end position="141"/>
    </location>
</feature>
<dbReference type="AlphaFoldDB" id="A0A5R8NPS9"/>
<proteinExistence type="predicted"/>
<accession>A0A5R8NPS9</accession>
<sequence length="268" mass="29084">MTTPSLDTEYADLTPLQVRIATHQHHSEYPDDPVAEVLAALGLTGSEDLADIGCGDARFLAHLRETGHTGRLVGVDTSPTMVAAAAAITGVTALHGEARNLPLRDDEVDICTARHMLYHVADPLVALSEFRRITRPGGTVAVTVNHDRTCHRTHQLVAAHASSYSITPPDGMINRTVTSDTLPDMMQDIFGNTTIETHDNALVFDRPGPLIAFAEALFTFCGIAPDSPHRVQILADITSEIEQWFMTHPDQLWRDSKGYSIATATITG</sequence>
<comment type="caution">
    <text evidence="2">The sequence shown here is derived from an EMBL/GenBank/DDBJ whole genome shotgun (WGS) entry which is preliminary data.</text>
</comment>
<gene>
    <name evidence="2" type="ORF">FEK34_15425</name>
</gene>
<keyword evidence="2" id="KW-0489">Methyltransferase</keyword>
<name>A0A5R8NPS9_9NOCA</name>
<dbReference type="CDD" id="cd02440">
    <property type="entry name" value="AdoMet_MTases"/>
    <property type="match status" value="1"/>
</dbReference>
<protein>
    <submittedName>
        <fullName evidence="2">Class I SAM-dependent methyltransferase</fullName>
    </submittedName>
</protein>
<dbReference type="GO" id="GO:0008757">
    <property type="term" value="F:S-adenosylmethionine-dependent methyltransferase activity"/>
    <property type="evidence" value="ECO:0007669"/>
    <property type="project" value="InterPro"/>
</dbReference>
<dbReference type="EMBL" id="VBUT01000005">
    <property type="protein sequence ID" value="TLF77690.1"/>
    <property type="molecule type" value="Genomic_DNA"/>
</dbReference>